<dbReference type="EMBL" id="BTSX01000005">
    <property type="protein sequence ID" value="GMT00324.1"/>
    <property type="molecule type" value="Genomic_DNA"/>
</dbReference>
<name>A0AAV5U2A9_9BILA</name>
<organism evidence="3 4">
    <name type="scientific">Pristionchus entomophagus</name>
    <dbReference type="NCBI Taxonomy" id="358040"/>
    <lineage>
        <taxon>Eukaryota</taxon>
        <taxon>Metazoa</taxon>
        <taxon>Ecdysozoa</taxon>
        <taxon>Nematoda</taxon>
        <taxon>Chromadorea</taxon>
        <taxon>Rhabditida</taxon>
        <taxon>Rhabditina</taxon>
        <taxon>Diplogasteromorpha</taxon>
        <taxon>Diplogasteroidea</taxon>
        <taxon>Neodiplogasteridae</taxon>
        <taxon>Pristionchus</taxon>
    </lineage>
</organism>
<dbReference type="PANTHER" id="PTHR12300">
    <property type="entry name" value="HVA22-LIKE PROTEINS"/>
    <property type="match status" value="1"/>
</dbReference>
<keyword evidence="4" id="KW-1185">Reference proteome</keyword>
<evidence type="ECO:0000256" key="2">
    <source>
        <dbReference type="SAM" id="MobiDB-lite"/>
    </source>
</evidence>
<dbReference type="AlphaFoldDB" id="A0AAV5U2A9"/>
<comment type="similarity">
    <text evidence="1">Belongs to the DP1 family.</text>
</comment>
<gene>
    <name evidence="3" type="ORF">PENTCL1PPCAC_22498</name>
</gene>
<feature type="transmembrane region" description="Helical" evidence="1">
    <location>
        <begin position="17"/>
        <end position="38"/>
    </location>
</feature>
<comment type="caution">
    <text evidence="3">The sequence shown here is derived from an EMBL/GenBank/DDBJ whole genome shotgun (WGS) entry which is preliminary data.</text>
</comment>
<feature type="region of interest" description="Disordered" evidence="2">
    <location>
        <begin position="114"/>
        <end position="148"/>
    </location>
</feature>
<evidence type="ECO:0000313" key="4">
    <source>
        <dbReference type="Proteomes" id="UP001432027"/>
    </source>
</evidence>
<comment type="subcellular location">
    <subcellularLocation>
        <location evidence="1">Membrane</location>
        <topology evidence="1">Multi-pass membrane protein</topology>
    </subcellularLocation>
</comment>
<dbReference type="Pfam" id="PF03134">
    <property type="entry name" value="TB2_DP1_HVA22"/>
    <property type="match status" value="1"/>
</dbReference>
<comment type="caution">
    <text evidence="1">Lacks conserved residue(s) required for the propagation of feature annotation.</text>
</comment>
<dbReference type="InterPro" id="IPR004345">
    <property type="entry name" value="TB2_DP1_HVA22"/>
</dbReference>
<evidence type="ECO:0000256" key="1">
    <source>
        <dbReference type="RuleBase" id="RU362006"/>
    </source>
</evidence>
<keyword evidence="1" id="KW-1133">Transmembrane helix</keyword>
<protein>
    <recommendedName>
        <fullName evidence="1">Receptor expression-enhancing protein</fullName>
    </recommendedName>
</protein>
<dbReference type="GO" id="GO:0016020">
    <property type="term" value="C:membrane"/>
    <property type="evidence" value="ECO:0007669"/>
    <property type="project" value="UniProtKB-SubCell"/>
</dbReference>
<sequence>YWSVFGLVTLVDFWIELILQFFPFYYVAKSLFYLYLYLPYTRGADSIFLHHLEPLICSVEQKVSVSLRESVMARSNSILHSSLYSTRPSSIASLPDAIQSSASHSLASVVQLATPEGKSEETTTLKAEATPEMVPLPSKEERSKISPTAKKTSSIFRLWPFG</sequence>
<dbReference type="Proteomes" id="UP001432027">
    <property type="component" value="Unassembled WGS sequence"/>
</dbReference>
<evidence type="ECO:0000313" key="3">
    <source>
        <dbReference type="EMBL" id="GMT00324.1"/>
    </source>
</evidence>
<proteinExistence type="inferred from homology"/>
<keyword evidence="1" id="KW-0812">Transmembrane</keyword>
<keyword evidence="1" id="KW-0472">Membrane</keyword>
<dbReference type="PANTHER" id="PTHR12300:SF34">
    <property type="entry name" value="RECEPTOR EXPRESSION-ENHANCING PROTEIN"/>
    <property type="match status" value="1"/>
</dbReference>
<reference evidence="3" key="1">
    <citation type="submission" date="2023-10" db="EMBL/GenBank/DDBJ databases">
        <title>Genome assembly of Pristionchus species.</title>
        <authorList>
            <person name="Yoshida K."/>
            <person name="Sommer R.J."/>
        </authorList>
    </citation>
    <scope>NUCLEOTIDE SEQUENCE</scope>
    <source>
        <strain evidence="3">RS0144</strain>
    </source>
</reference>
<accession>A0AAV5U2A9</accession>
<feature type="non-terminal residue" evidence="3">
    <location>
        <position position="1"/>
    </location>
</feature>